<evidence type="ECO:0000313" key="1">
    <source>
        <dbReference type="Proteomes" id="UP000887579"/>
    </source>
</evidence>
<organism evidence="1 2">
    <name type="scientific">Panagrolaimus sp. ES5</name>
    <dbReference type="NCBI Taxonomy" id="591445"/>
    <lineage>
        <taxon>Eukaryota</taxon>
        <taxon>Metazoa</taxon>
        <taxon>Ecdysozoa</taxon>
        <taxon>Nematoda</taxon>
        <taxon>Chromadorea</taxon>
        <taxon>Rhabditida</taxon>
        <taxon>Tylenchina</taxon>
        <taxon>Panagrolaimomorpha</taxon>
        <taxon>Panagrolaimoidea</taxon>
        <taxon>Panagrolaimidae</taxon>
        <taxon>Panagrolaimus</taxon>
    </lineage>
</organism>
<sequence length="82" mass="8783">GGLTGKARLTILIKEMNVFIKTYTGYAQWIYNIQIDGFGSFLELIFCGPGKIGFPVKPTMPMVSASPKPTCSCSCGSTTVKA</sequence>
<evidence type="ECO:0000313" key="2">
    <source>
        <dbReference type="WBParaSite" id="ES5_v2.g28467.t1"/>
    </source>
</evidence>
<dbReference type="WBParaSite" id="ES5_v2.g28467.t1">
    <property type="protein sequence ID" value="ES5_v2.g28467.t1"/>
    <property type="gene ID" value="ES5_v2.g28467"/>
</dbReference>
<accession>A0AC34GFL0</accession>
<reference evidence="2" key="1">
    <citation type="submission" date="2022-11" db="UniProtKB">
        <authorList>
            <consortium name="WormBaseParasite"/>
        </authorList>
    </citation>
    <scope>IDENTIFICATION</scope>
</reference>
<name>A0AC34GFL0_9BILA</name>
<protein>
    <submittedName>
        <fullName evidence="2">Uncharacterized protein</fullName>
    </submittedName>
</protein>
<dbReference type="Proteomes" id="UP000887579">
    <property type="component" value="Unplaced"/>
</dbReference>
<proteinExistence type="predicted"/>